<organism evidence="1 2">
    <name type="scientific">Conger conger</name>
    <name type="common">Conger eel</name>
    <name type="synonym">Muraena conger</name>
    <dbReference type="NCBI Taxonomy" id="82655"/>
    <lineage>
        <taxon>Eukaryota</taxon>
        <taxon>Metazoa</taxon>
        <taxon>Chordata</taxon>
        <taxon>Craniata</taxon>
        <taxon>Vertebrata</taxon>
        <taxon>Euteleostomi</taxon>
        <taxon>Actinopterygii</taxon>
        <taxon>Neopterygii</taxon>
        <taxon>Teleostei</taxon>
        <taxon>Anguilliformes</taxon>
        <taxon>Congridae</taxon>
        <taxon>Conger</taxon>
    </lineage>
</organism>
<dbReference type="OrthoDB" id="8957725at2759"/>
<keyword evidence="2" id="KW-1185">Reference proteome</keyword>
<dbReference type="Proteomes" id="UP001152803">
    <property type="component" value="Unassembled WGS sequence"/>
</dbReference>
<comment type="caution">
    <text evidence="1">The sequence shown here is derived from an EMBL/GenBank/DDBJ whole genome shotgun (WGS) entry which is preliminary data.</text>
</comment>
<sequence length="125" mass="13621">MSPFASLNLCLMGHQHAKPNPWPSPHSCRHSALGLTNRLQGDLHRSADTHNQSNMSDFETVVPVEADAPVPSACQVLKAELEKCVQEKGEDSCKDLLEAFQTLFAMSSALSPLISQHSLPYIALV</sequence>
<reference evidence="1" key="1">
    <citation type="journal article" date="2023" name="Science">
        <title>Genome structures resolve the early diversification of teleost fishes.</title>
        <authorList>
            <person name="Parey E."/>
            <person name="Louis A."/>
            <person name="Montfort J."/>
            <person name="Bouchez O."/>
            <person name="Roques C."/>
            <person name="Iampietro C."/>
            <person name="Lluch J."/>
            <person name="Castinel A."/>
            <person name="Donnadieu C."/>
            <person name="Desvignes T."/>
            <person name="Floi Bucao C."/>
            <person name="Jouanno E."/>
            <person name="Wen M."/>
            <person name="Mejri S."/>
            <person name="Dirks R."/>
            <person name="Jansen H."/>
            <person name="Henkel C."/>
            <person name="Chen W.J."/>
            <person name="Zahm M."/>
            <person name="Cabau C."/>
            <person name="Klopp C."/>
            <person name="Thompson A.W."/>
            <person name="Robinson-Rechavi M."/>
            <person name="Braasch I."/>
            <person name="Lecointre G."/>
            <person name="Bobe J."/>
            <person name="Postlethwait J.H."/>
            <person name="Berthelot C."/>
            <person name="Roest Crollius H."/>
            <person name="Guiguen Y."/>
        </authorList>
    </citation>
    <scope>NUCLEOTIDE SEQUENCE</scope>
    <source>
        <strain evidence="1">Concon-B</strain>
    </source>
</reference>
<proteinExistence type="predicted"/>
<evidence type="ECO:0000313" key="2">
    <source>
        <dbReference type="Proteomes" id="UP001152803"/>
    </source>
</evidence>
<evidence type="ECO:0000313" key="1">
    <source>
        <dbReference type="EMBL" id="KAJ8253591.1"/>
    </source>
</evidence>
<gene>
    <name evidence="1" type="ORF">COCON_G00202030</name>
</gene>
<dbReference type="AlphaFoldDB" id="A0A9Q1CZ27"/>
<dbReference type="EMBL" id="JAFJMO010000016">
    <property type="protein sequence ID" value="KAJ8253591.1"/>
    <property type="molecule type" value="Genomic_DNA"/>
</dbReference>
<accession>A0A9Q1CZ27</accession>
<protein>
    <submittedName>
        <fullName evidence="1">Uncharacterized protein</fullName>
    </submittedName>
</protein>
<name>A0A9Q1CZ27_CONCO</name>